<evidence type="ECO:0000313" key="5">
    <source>
        <dbReference type="EMBL" id="KHF40084.1"/>
    </source>
</evidence>
<reference evidence="5 6" key="1">
    <citation type="submission" date="2014-09" db="EMBL/GenBank/DDBJ databases">
        <title>Genome sequencing and annotation of Bacillus Okhensis strain Kh10-101T.</title>
        <authorList>
            <person name="Prakash J.S."/>
        </authorList>
    </citation>
    <scope>NUCLEOTIDE SEQUENCE [LARGE SCALE GENOMIC DNA]</scope>
    <source>
        <strain evidence="6">Kh10-101T</strain>
    </source>
</reference>
<organism evidence="5 6">
    <name type="scientific">Halalkalibacter okhensis</name>
    <dbReference type="NCBI Taxonomy" id="333138"/>
    <lineage>
        <taxon>Bacteria</taxon>
        <taxon>Bacillati</taxon>
        <taxon>Bacillota</taxon>
        <taxon>Bacilli</taxon>
        <taxon>Bacillales</taxon>
        <taxon>Bacillaceae</taxon>
        <taxon>Halalkalibacter</taxon>
    </lineage>
</organism>
<dbReference type="CDD" id="cd00118">
    <property type="entry name" value="LysM"/>
    <property type="match status" value="1"/>
</dbReference>
<dbReference type="CDD" id="cd12797">
    <property type="entry name" value="M23_peptidase"/>
    <property type="match status" value="1"/>
</dbReference>
<dbReference type="InterPro" id="IPR018392">
    <property type="entry name" value="LysM"/>
</dbReference>
<dbReference type="STRING" id="333138.LQ50_11240"/>
<protein>
    <recommendedName>
        <fullName evidence="7">Peptidase M23</fullName>
    </recommendedName>
</protein>
<dbReference type="RefSeq" id="WP_034628919.1">
    <property type="nucleotide sequence ID" value="NZ_JRJU01000012.1"/>
</dbReference>
<gene>
    <name evidence="5" type="ORF">LQ50_11240</name>
</gene>
<feature type="domain" description="LysM" evidence="4">
    <location>
        <begin position="227"/>
        <end position="272"/>
    </location>
</feature>
<evidence type="ECO:0000256" key="1">
    <source>
        <dbReference type="ARBA" id="ARBA00022729"/>
    </source>
</evidence>
<proteinExistence type="predicted"/>
<dbReference type="SUPFAM" id="SSF54106">
    <property type="entry name" value="LysM domain"/>
    <property type="match status" value="1"/>
</dbReference>
<name>A0A0B0IJ37_9BACI</name>
<dbReference type="SUPFAM" id="SSF51261">
    <property type="entry name" value="Duplicated hybrid motif"/>
    <property type="match status" value="1"/>
</dbReference>
<dbReference type="Gene3D" id="2.20.230.10">
    <property type="entry name" value="Resuscitation-promoting factor rpfb"/>
    <property type="match status" value="1"/>
</dbReference>
<dbReference type="Gene3D" id="3.10.350.10">
    <property type="entry name" value="LysM domain"/>
    <property type="match status" value="1"/>
</dbReference>
<keyword evidence="1" id="KW-0732">Signal</keyword>
<dbReference type="Gene3D" id="2.70.70.10">
    <property type="entry name" value="Glucose Permease (Domain IIA)"/>
    <property type="match status" value="1"/>
</dbReference>
<dbReference type="InterPro" id="IPR011055">
    <property type="entry name" value="Dup_hybrid_motif"/>
</dbReference>
<dbReference type="PROSITE" id="PS51109">
    <property type="entry name" value="G5"/>
    <property type="match status" value="1"/>
</dbReference>
<dbReference type="SMART" id="SM00257">
    <property type="entry name" value="LysM"/>
    <property type="match status" value="1"/>
</dbReference>
<evidence type="ECO:0000259" key="3">
    <source>
        <dbReference type="PROSITE" id="PS51109"/>
    </source>
</evidence>
<dbReference type="AlphaFoldDB" id="A0A0B0IJ37"/>
<evidence type="ECO:0000259" key="4">
    <source>
        <dbReference type="PROSITE" id="PS51782"/>
    </source>
</evidence>
<dbReference type="OrthoDB" id="9805070at2"/>
<dbReference type="PROSITE" id="PS51782">
    <property type="entry name" value="LYSM"/>
    <property type="match status" value="1"/>
</dbReference>
<dbReference type="InterPro" id="IPR050570">
    <property type="entry name" value="Cell_wall_metabolism_enzyme"/>
</dbReference>
<keyword evidence="2" id="KW-0472">Membrane</keyword>
<comment type="caution">
    <text evidence="5">The sequence shown here is derived from an EMBL/GenBank/DDBJ whole genome shotgun (WGS) entry which is preliminary data.</text>
</comment>
<keyword evidence="6" id="KW-1185">Reference proteome</keyword>
<evidence type="ECO:0000256" key="2">
    <source>
        <dbReference type="SAM" id="Phobius"/>
    </source>
</evidence>
<dbReference type="eggNOG" id="COG0739">
    <property type="taxonomic scope" value="Bacteria"/>
</dbReference>
<dbReference type="Pfam" id="PF07501">
    <property type="entry name" value="G5"/>
    <property type="match status" value="1"/>
</dbReference>
<dbReference type="Proteomes" id="UP000030832">
    <property type="component" value="Unassembled WGS sequence"/>
</dbReference>
<sequence>MLVQRNQSDQQHLRFQIPKKKAIQTCLMFILALMVVFTLTNTIKANEQPVHTIYHIYVDDDYLGVIEDDESIYEYLNQLEVEHEEKFPDLSIAVGENVRVVPEFVFNKEDEDEIEEVLTMLEDEAIVQAEAVALVVNDKPVVYLASTEEAEEALELLITQYIDEDQYEQFLDSDGNEDEQVEVGEKKIMDVTLTEEVTEENVLVLPDEVVTVSDAIEKLNKGVLEEQPYSVQEGDVLGTIANDHDLSTSELLELNSELDTDSVIRVGDEMKVKAYKPVVKVLSTYVTKQEEEIPYETEVREDDSMFKGDQKVTQEGQAGVQVLEYEVTEENGSLTKREILSEKVTKEPVKKVITKGTKVIPSRGSGTLGWPAVGGYISSYQGNRWGRFHRGIDIARPSNYNILAADNGTVTFAGTQGGYGNLVRINHNNGMETLYAHLASIDVSVGQTVSKGQKIGVMGQTGNSTGIHLHFEVYENGQLKNPMDYLNY</sequence>
<dbReference type="InterPro" id="IPR036779">
    <property type="entry name" value="LysM_dom_sf"/>
</dbReference>
<evidence type="ECO:0008006" key="7">
    <source>
        <dbReference type="Google" id="ProtNLM"/>
    </source>
</evidence>
<dbReference type="GO" id="GO:0004222">
    <property type="term" value="F:metalloendopeptidase activity"/>
    <property type="evidence" value="ECO:0007669"/>
    <property type="project" value="TreeGrafter"/>
</dbReference>
<dbReference type="EMBL" id="JRJU01000012">
    <property type="protein sequence ID" value="KHF40084.1"/>
    <property type="molecule type" value="Genomic_DNA"/>
</dbReference>
<dbReference type="InterPro" id="IPR011098">
    <property type="entry name" value="G5_dom"/>
</dbReference>
<dbReference type="InterPro" id="IPR016047">
    <property type="entry name" value="M23ase_b-sheet_dom"/>
</dbReference>
<evidence type="ECO:0000313" key="6">
    <source>
        <dbReference type="Proteomes" id="UP000030832"/>
    </source>
</evidence>
<accession>A0A0B0IJ37</accession>
<dbReference type="SMART" id="SM01208">
    <property type="entry name" value="G5"/>
    <property type="match status" value="1"/>
</dbReference>
<keyword evidence="2" id="KW-1133">Transmembrane helix</keyword>
<dbReference type="PANTHER" id="PTHR21666:SF270">
    <property type="entry name" value="MUREIN HYDROLASE ACTIVATOR ENVC"/>
    <property type="match status" value="1"/>
</dbReference>
<dbReference type="PANTHER" id="PTHR21666">
    <property type="entry name" value="PEPTIDASE-RELATED"/>
    <property type="match status" value="1"/>
</dbReference>
<feature type="transmembrane region" description="Helical" evidence="2">
    <location>
        <begin position="21"/>
        <end position="39"/>
    </location>
</feature>
<feature type="domain" description="G5" evidence="3">
    <location>
        <begin position="278"/>
        <end position="359"/>
    </location>
</feature>
<keyword evidence="2" id="KW-0812">Transmembrane</keyword>
<dbReference type="Pfam" id="PF01476">
    <property type="entry name" value="LysM"/>
    <property type="match status" value="1"/>
</dbReference>
<dbReference type="Pfam" id="PF01551">
    <property type="entry name" value="Peptidase_M23"/>
    <property type="match status" value="1"/>
</dbReference>